<dbReference type="RefSeq" id="WP_281813829.1">
    <property type="nucleotide sequence ID" value="NZ_BRLB01000002.1"/>
</dbReference>
<sequence length="230" mass="25665">MKKCFLISLLVLSLLLFQGCSNSKSPDDDASKVVKTFMDNLIEGNYKDAYDSYEEFDEDFNFDELKDNPMMDIMFGKLKYKVVDSEISEDTATVTLNVTHVKSTEIMKLLQQSMLEFSSQIFDGSNDIVGDGEEIVEAVIGESQGITEAIIDGTEGMAEAIMEGSQEIADNVIGQSEEAVKEIVSDVLEEQDKDIATEESKIELMLKLIDDKWVIDKESDLSTIFGMDIN</sequence>
<proteinExistence type="predicted"/>
<name>A0A9W5Y8Q1_9FIRM</name>
<dbReference type="PROSITE" id="PS51257">
    <property type="entry name" value="PROKAR_LIPOPROTEIN"/>
    <property type="match status" value="1"/>
</dbReference>
<organism evidence="2 3">
    <name type="scientific">Vallitalea longa</name>
    <dbReference type="NCBI Taxonomy" id="2936439"/>
    <lineage>
        <taxon>Bacteria</taxon>
        <taxon>Bacillati</taxon>
        <taxon>Bacillota</taxon>
        <taxon>Clostridia</taxon>
        <taxon>Lachnospirales</taxon>
        <taxon>Vallitaleaceae</taxon>
        <taxon>Vallitalea</taxon>
    </lineage>
</organism>
<reference evidence="2" key="1">
    <citation type="submission" date="2022-06" db="EMBL/GenBank/DDBJ databases">
        <title>Vallitalea longa sp. nov., an anaerobic bacterium isolated from marine sediment.</title>
        <authorList>
            <person name="Hirano S."/>
            <person name="Terahara T."/>
            <person name="Mori K."/>
            <person name="Hamada M."/>
            <person name="Matsumoto R."/>
            <person name="Kobayashi T."/>
        </authorList>
    </citation>
    <scope>NUCLEOTIDE SEQUENCE</scope>
    <source>
        <strain evidence="2">SH18-1</strain>
    </source>
</reference>
<feature type="chain" id="PRO_5040999628" evidence="1">
    <location>
        <begin position="24"/>
        <end position="230"/>
    </location>
</feature>
<comment type="caution">
    <text evidence="2">The sequence shown here is derived from an EMBL/GenBank/DDBJ whole genome shotgun (WGS) entry which is preliminary data.</text>
</comment>
<feature type="signal peptide" evidence="1">
    <location>
        <begin position="1"/>
        <end position="23"/>
    </location>
</feature>
<dbReference type="AlphaFoldDB" id="A0A9W5Y8Q1"/>
<protein>
    <submittedName>
        <fullName evidence="2">Uncharacterized protein</fullName>
    </submittedName>
</protein>
<dbReference type="EMBL" id="BRLB01000002">
    <property type="protein sequence ID" value="GKX28902.1"/>
    <property type="molecule type" value="Genomic_DNA"/>
</dbReference>
<evidence type="ECO:0000256" key="1">
    <source>
        <dbReference type="SAM" id="SignalP"/>
    </source>
</evidence>
<keyword evidence="3" id="KW-1185">Reference proteome</keyword>
<gene>
    <name evidence="2" type="ORF">SH1V18_13820</name>
</gene>
<evidence type="ECO:0000313" key="3">
    <source>
        <dbReference type="Proteomes" id="UP001144256"/>
    </source>
</evidence>
<dbReference type="Proteomes" id="UP001144256">
    <property type="component" value="Unassembled WGS sequence"/>
</dbReference>
<evidence type="ECO:0000313" key="2">
    <source>
        <dbReference type="EMBL" id="GKX28902.1"/>
    </source>
</evidence>
<accession>A0A9W5Y8Q1</accession>
<keyword evidence="1" id="KW-0732">Signal</keyword>